<dbReference type="InterPro" id="IPR058548">
    <property type="entry name" value="MlaB-like_STAS"/>
</dbReference>
<sequence length="97" mass="10009">MPNTETHTLIRHGDALVFGGALTRPVVASAWREALTLLPGAARLDITALAAIDSAGLALLSALSTRAGGLAIDGLPPGFTELRDAYRLDSRLTCAIG</sequence>
<dbReference type="SUPFAM" id="SSF52091">
    <property type="entry name" value="SpoIIaa-like"/>
    <property type="match status" value="1"/>
</dbReference>
<organism evidence="2 3">
    <name type="scientific">Solilutibacter pythonis</name>
    <dbReference type="NCBI Taxonomy" id="2483112"/>
    <lineage>
        <taxon>Bacteria</taxon>
        <taxon>Pseudomonadati</taxon>
        <taxon>Pseudomonadota</taxon>
        <taxon>Gammaproteobacteria</taxon>
        <taxon>Lysobacterales</taxon>
        <taxon>Lysobacteraceae</taxon>
        <taxon>Solilutibacter</taxon>
    </lineage>
</organism>
<keyword evidence="3" id="KW-1185">Reference proteome</keyword>
<dbReference type="OrthoDB" id="6025652at2"/>
<dbReference type="AlphaFoldDB" id="A0A3M2HMG5"/>
<evidence type="ECO:0000259" key="1">
    <source>
        <dbReference type="Pfam" id="PF13466"/>
    </source>
</evidence>
<feature type="domain" description="MlaB-like STAS" evidence="1">
    <location>
        <begin position="16"/>
        <end position="89"/>
    </location>
</feature>
<proteinExistence type="predicted"/>
<dbReference type="Proteomes" id="UP000275012">
    <property type="component" value="Unassembled WGS sequence"/>
</dbReference>
<name>A0A3M2HMG5_9GAMM</name>
<reference evidence="2 3" key="1">
    <citation type="submission" date="2018-10" db="EMBL/GenBank/DDBJ databases">
        <title>Proposal of Lysobacter pythonis sp. nov. isolated from royal pythons (Python regius).</title>
        <authorList>
            <person name="Hans-Juergen B."/>
            <person name="Huptas C."/>
            <person name="Sandra B."/>
            <person name="Igor L."/>
            <person name="Joachim S."/>
            <person name="Siegfried S."/>
            <person name="Mareike W."/>
            <person name="Peter K."/>
        </authorList>
    </citation>
    <scope>NUCLEOTIDE SEQUENCE [LARGE SCALE GENOMIC DNA]</scope>
    <source>
        <strain evidence="2 3">4284/11</strain>
    </source>
</reference>
<protein>
    <submittedName>
        <fullName evidence="2">STAS domain-containing protein</fullName>
    </submittedName>
</protein>
<gene>
    <name evidence="2" type="ORF">EBB59_08995</name>
</gene>
<dbReference type="Pfam" id="PF13466">
    <property type="entry name" value="STAS_2"/>
    <property type="match status" value="1"/>
</dbReference>
<dbReference type="EMBL" id="RFLY01000012">
    <property type="protein sequence ID" value="RMH90906.1"/>
    <property type="molecule type" value="Genomic_DNA"/>
</dbReference>
<evidence type="ECO:0000313" key="3">
    <source>
        <dbReference type="Proteomes" id="UP000275012"/>
    </source>
</evidence>
<evidence type="ECO:0000313" key="2">
    <source>
        <dbReference type="EMBL" id="RMH90906.1"/>
    </source>
</evidence>
<comment type="caution">
    <text evidence="2">The sequence shown here is derived from an EMBL/GenBank/DDBJ whole genome shotgun (WGS) entry which is preliminary data.</text>
</comment>
<dbReference type="InterPro" id="IPR036513">
    <property type="entry name" value="STAS_dom_sf"/>
</dbReference>
<dbReference type="RefSeq" id="WP_122101830.1">
    <property type="nucleotide sequence ID" value="NZ_RFLY01000012.1"/>
</dbReference>
<accession>A0A3M2HMG5</accession>